<comment type="caution">
    <text evidence="2">The sequence shown here is derived from an EMBL/GenBank/DDBJ whole genome shotgun (WGS) entry which is preliminary data.</text>
</comment>
<gene>
    <name evidence="2" type="ORF">OXYTRIMIC_626</name>
</gene>
<sequence>MHKGTNKKYNLRTVIIFKIQFPIAKKNFKNQERSLLETHERLGHVLQFRDTSNDQLYLSIHVKEGAAGISKGFFSASRYAGKDALEKLKLDARNLGEIEARHLFKKAGNFELMHGDKEKFAELISGTCTIGTQQNLISEECDLSKKAILKEFIGGVRNGRLSDVAEMYEESKQDMDKLIIIGNCENQLKVHQKYLKKIGLGQASPLPKIEQLMGFIENASRSEKNQKEIEAKFLSECKYYDAVEALFSVIFRRCHEKVNAVWLYGDPDTGKSTLAKMVEQIFITERLREGDANFLVDDSRPFNLPGIVIMNEINHKHFFGKRNIATMKLFLEGEGYPTSIKYQANEMRFVGCQVVITSNTTPFEKMEGADREAFQTRIMLVNLRLSEVITTRTKTFPFTTIQLAKYFRKRLQDEGVIAGPKKQEIIDNDAIENAEDTAEKTLDHEDDEPN</sequence>
<proteinExistence type="predicted"/>
<feature type="compositionally biased region" description="Acidic residues" evidence="1">
    <location>
        <begin position="427"/>
        <end position="436"/>
    </location>
</feature>
<dbReference type="InterPro" id="IPR027417">
    <property type="entry name" value="P-loop_NTPase"/>
</dbReference>
<name>A0A073HX57_9SPIT</name>
<dbReference type="Gene3D" id="3.40.50.300">
    <property type="entry name" value="P-loop containing nucleotide triphosphate hydrolases"/>
    <property type="match status" value="1"/>
</dbReference>
<evidence type="ECO:0000313" key="2">
    <source>
        <dbReference type="EMBL" id="KEJ82553.1"/>
    </source>
</evidence>
<dbReference type="EMBL" id="ARYC01017183">
    <property type="protein sequence ID" value="KEJ82553.1"/>
    <property type="molecule type" value="Genomic_DNA"/>
</dbReference>
<keyword evidence="3" id="KW-1185">Reference proteome</keyword>
<evidence type="ECO:0000256" key="1">
    <source>
        <dbReference type="SAM" id="MobiDB-lite"/>
    </source>
</evidence>
<feature type="region of interest" description="Disordered" evidence="1">
    <location>
        <begin position="427"/>
        <end position="450"/>
    </location>
</feature>
<evidence type="ECO:0000313" key="3">
    <source>
        <dbReference type="Proteomes" id="UP000053232"/>
    </source>
</evidence>
<protein>
    <submittedName>
        <fullName evidence="2">Uncharacterized protein</fullName>
    </submittedName>
</protein>
<dbReference type="AlphaFoldDB" id="A0A073HX57"/>
<accession>A0A073HX57</accession>
<organism evidence="2 3">
    <name type="scientific">Oxytricha trifallax</name>
    <dbReference type="NCBI Taxonomy" id="1172189"/>
    <lineage>
        <taxon>Eukaryota</taxon>
        <taxon>Sar</taxon>
        <taxon>Alveolata</taxon>
        <taxon>Ciliophora</taxon>
        <taxon>Intramacronucleata</taxon>
        <taxon>Spirotrichea</taxon>
        <taxon>Stichotrichia</taxon>
        <taxon>Sporadotrichida</taxon>
        <taxon>Oxytrichidae</taxon>
        <taxon>Oxytrichinae</taxon>
        <taxon>Oxytricha</taxon>
    </lineage>
</organism>
<dbReference type="SUPFAM" id="SSF52540">
    <property type="entry name" value="P-loop containing nucleoside triphosphate hydrolases"/>
    <property type="match status" value="1"/>
</dbReference>
<reference evidence="3" key="1">
    <citation type="journal article" date="2014" name="Cell">
        <title>The Architecture of a Scrambled Genome Reveals Massive Levels of Genomic Rearrangement during Development.</title>
        <authorList>
            <person name="Chen X."/>
            <person name="Bracht J.R."/>
            <person name="Goldman A.D."/>
            <person name="Dolzhenko E."/>
            <person name="Clay D.M."/>
            <person name="Swart E.C."/>
            <person name="Perlman D.H."/>
            <person name="Doak T.G."/>
            <person name="Stuart A."/>
            <person name="Amemiya C.T."/>
            <person name="Sebra R.P."/>
            <person name="Landweber L.F."/>
        </authorList>
    </citation>
    <scope>NUCLEOTIDE SEQUENCE [LARGE SCALE GENOMIC DNA]</scope>
    <source>
        <strain evidence="3">JRB310</strain>
    </source>
</reference>
<dbReference type="Proteomes" id="UP000053232">
    <property type="component" value="Unassembled WGS sequence"/>
</dbReference>